<protein>
    <submittedName>
        <fullName evidence="3">Uncharacterized protein</fullName>
    </submittedName>
</protein>
<dbReference type="PATRIC" id="fig|94132.3.peg.1045"/>
<feature type="chain" id="PRO_5007449466" evidence="2">
    <location>
        <begin position="29"/>
        <end position="82"/>
    </location>
</feature>
<gene>
    <name evidence="3" type="ORF">UC35_05190</name>
</gene>
<feature type="signal peptide" evidence="2">
    <location>
        <begin position="1"/>
        <end position="28"/>
    </location>
</feature>
<evidence type="ECO:0000313" key="3">
    <source>
        <dbReference type="EMBL" id="AMO22404.1"/>
    </source>
</evidence>
<keyword evidence="4" id="KW-1185">Reference proteome</keyword>
<reference evidence="3 4" key="1">
    <citation type="journal article" date="2014" name="Int. J. Syst. Evol. Microbiol.">
        <title>Ramlibacter solisilvae sp. nov., isolated from forest soil, and emended description of the genus Ramlibacter.</title>
        <authorList>
            <person name="Lee H.J."/>
            <person name="Lee S.H."/>
            <person name="Lee S.S."/>
            <person name="Lee J.S."/>
            <person name="Kim Y."/>
            <person name="Kim S.C."/>
            <person name="Jeon C.O."/>
        </authorList>
    </citation>
    <scope>NUCLEOTIDE SEQUENCE [LARGE SCALE GENOMIC DNA]</scope>
    <source>
        <strain evidence="3 4">5-10</strain>
    </source>
</reference>
<feature type="compositionally biased region" description="Basic and acidic residues" evidence="1">
    <location>
        <begin position="73"/>
        <end position="82"/>
    </location>
</feature>
<dbReference type="Proteomes" id="UP000070433">
    <property type="component" value="Chromosome"/>
</dbReference>
<dbReference type="AlphaFoldDB" id="A0A127JQT7"/>
<dbReference type="RefSeq" id="WP_061496852.1">
    <property type="nucleotide sequence ID" value="NZ_CP010951.1"/>
</dbReference>
<evidence type="ECO:0000256" key="2">
    <source>
        <dbReference type="SAM" id="SignalP"/>
    </source>
</evidence>
<name>A0A127JQT7_9BURK</name>
<dbReference type="EMBL" id="CP010951">
    <property type="protein sequence ID" value="AMO22404.1"/>
    <property type="molecule type" value="Genomic_DNA"/>
</dbReference>
<proteinExistence type="predicted"/>
<feature type="compositionally biased region" description="Low complexity" evidence="1">
    <location>
        <begin position="55"/>
        <end position="72"/>
    </location>
</feature>
<sequence length="82" mass="8874">MNRALYVWKLRLCLAAAAVILASAFAPQRPVHEQRLTDGKVNGQVVVESRNPKGPVTVTVPVPAQARQPAATDSRDRISAML</sequence>
<accession>A0A127JQT7</accession>
<keyword evidence="2" id="KW-0732">Signal</keyword>
<evidence type="ECO:0000256" key="1">
    <source>
        <dbReference type="SAM" id="MobiDB-lite"/>
    </source>
</evidence>
<organism evidence="3 4">
    <name type="scientific">Ramlibacter tataouinensis</name>
    <dbReference type="NCBI Taxonomy" id="94132"/>
    <lineage>
        <taxon>Bacteria</taxon>
        <taxon>Pseudomonadati</taxon>
        <taxon>Pseudomonadota</taxon>
        <taxon>Betaproteobacteria</taxon>
        <taxon>Burkholderiales</taxon>
        <taxon>Comamonadaceae</taxon>
        <taxon>Ramlibacter</taxon>
    </lineage>
</organism>
<feature type="region of interest" description="Disordered" evidence="1">
    <location>
        <begin position="50"/>
        <end position="82"/>
    </location>
</feature>
<evidence type="ECO:0000313" key="4">
    <source>
        <dbReference type="Proteomes" id="UP000070433"/>
    </source>
</evidence>